<name>A0A4R6B4Z1_9RHOB</name>
<dbReference type="Pfam" id="PF00353">
    <property type="entry name" value="HemolysinCabind"/>
    <property type="match status" value="3"/>
</dbReference>
<evidence type="ECO:0008006" key="3">
    <source>
        <dbReference type="Google" id="ProtNLM"/>
    </source>
</evidence>
<keyword evidence="2" id="KW-1185">Reference proteome</keyword>
<dbReference type="Gene3D" id="2.150.10.10">
    <property type="entry name" value="Serralysin-like metalloprotease, C-terminal"/>
    <property type="match status" value="1"/>
</dbReference>
<dbReference type="GO" id="GO:0005509">
    <property type="term" value="F:calcium ion binding"/>
    <property type="evidence" value="ECO:0007669"/>
    <property type="project" value="InterPro"/>
</dbReference>
<dbReference type="Proteomes" id="UP000294562">
    <property type="component" value="Unassembled WGS sequence"/>
</dbReference>
<evidence type="ECO:0000313" key="1">
    <source>
        <dbReference type="EMBL" id="TDL90516.1"/>
    </source>
</evidence>
<sequence>MAFGETATDTFSYTVDDGQGGSDTAVVTVTINGSDEGTTDPDQVLIGGNRDDVLIGGTGNDTLILRLGEDSGTGGAGADTFRFDGRYAEPGDTHTITDLNFAEGDIIEFRAFAGRTNITSQADLQFYVDNGFASVTPGSGGALNVTMQGFADNFGSLDGTFIGSRRDDVFNGGAGNDSFNMRLGDDTATGGGGADTFIFDGRYAGNGSNHTIVDLDFSEGDVLALRRWIDGSTTEIGDAAALAALDAESWASVTTTGTGTELELTNSLGETLYVSIA</sequence>
<dbReference type="InterPro" id="IPR011049">
    <property type="entry name" value="Serralysin-like_metalloprot_C"/>
</dbReference>
<accession>A0A4R6B4Z1</accession>
<evidence type="ECO:0000313" key="2">
    <source>
        <dbReference type="Proteomes" id="UP000294562"/>
    </source>
</evidence>
<dbReference type="Pfam" id="PF17963">
    <property type="entry name" value="Big_9"/>
    <property type="match status" value="1"/>
</dbReference>
<protein>
    <recommendedName>
        <fullName evidence="3">Calcium-binding protein</fullName>
    </recommendedName>
</protein>
<reference evidence="1 2" key="1">
    <citation type="submission" date="2019-03" db="EMBL/GenBank/DDBJ databases">
        <title>Rhodobacteraceae bacterium SM1902, a new member of the family Rhodobacteraceae isolated from Yantai.</title>
        <authorList>
            <person name="Sun Y."/>
        </authorList>
    </citation>
    <scope>NUCLEOTIDE SEQUENCE [LARGE SCALE GENOMIC DNA]</scope>
    <source>
        <strain evidence="1 2">SM1902</strain>
    </source>
</reference>
<dbReference type="SUPFAM" id="SSF51120">
    <property type="entry name" value="beta-Roll"/>
    <property type="match status" value="2"/>
</dbReference>
<dbReference type="InterPro" id="IPR001343">
    <property type="entry name" value="Hemolysn_Ca-bd"/>
</dbReference>
<dbReference type="EMBL" id="SMZO01000008">
    <property type="protein sequence ID" value="TDL90516.1"/>
    <property type="molecule type" value="Genomic_DNA"/>
</dbReference>
<comment type="caution">
    <text evidence="1">The sequence shown here is derived from an EMBL/GenBank/DDBJ whole genome shotgun (WGS) entry which is preliminary data.</text>
</comment>
<gene>
    <name evidence="1" type="ORF">E2L05_05300</name>
</gene>
<organism evidence="1 2">
    <name type="scientific">Meridianimarinicoccus aquatilis</name>
    <dbReference type="NCBI Taxonomy" id="2552766"/>
    <lineage>
        <taxon>Bacteria</taxon>
        <taxon>Pseudomonadati</taxon>
        <taxon>Pseudomonadota</taxon>
        <taxon>Alphaproteobacteria</taxon>
        <taxon>Rhodobacterales</taxon>
        <taxon>Paracoccaceae</taxon>
        <taxon>Meridianimarinicoccus</taxon>
    </lineage>
</organism>
<dbReference type="AlphaFoldDB" id="A0A4R6B4Z1"/>
<dbReference type="RefSeq" id="WP_133341857.1">
    <property type="nucleotide sequence ID" value="NZ_SMZO01000008.1"/>
</dbReference>
<dbReference type="PRINTS" id="PR00313">
    <property type="entry name" value="CABNDNGRPT"/>
</dbReference>
<proteinExistence type="predicted"/>
<dbReference type="OrthoDB" id="7771506at2"/>